<dbReference type="Proteomes" id="UP000290288">
    <property type="component" value="Unassembled WGS sequence"/>
</dbReference>
<reference evidence="3 4" key="1">
    <citation type="submission" date="2019-01" db="EMBL/GenBank/DDBJ databases">
        <title>Draft genome sequence of Psathyrella aberdarensis IHI B618.</title>
        <authorList>
            <person name="Buettner E."/>
            <person name="Kellner H."/>
        </authorList>
    </citation>
    <scope>NUCLEOTIDE SEQUENCE [LARGE SCALE GENOMIC DNA]</scope>
    <source>
        <strain evidence="3 4">IHI B618</strain>
    </source>
</reference>
<dbReference type="GO" id="GO:0003968">
    <property type="term" value="F:RNA-directed RNA polymerase activity"/>
    <property type="evidence" value="ECO:0007669"/>
    <property type="project" value="UniProtKB-KW"/>
</dbReference>
<feature type="domain" description="RDRP core" evidence="2">
    <location>
        <begin position="431"/>
        <end position="524"/>
    </location>
</feature>
<dbReference type="PANTHER" id="PTHR23079:SF55">
    <property type="entry name" value="RNA-DIRECTED RNA POLYMERASE"/>
    <property type="match status" value="1"/>
</dbReference>
<dbReference type="Pfam" id="PF05183">
    <property type="entry name" value="RdRP"/>
    <property type="match status" value="1"/>
</dbReference>
<dbReference type="GO" id="GO:0003723">
    <property type="term" value="F:RNA binding"/>
    <property type="evidence" value="ECO:0007669"/>
    <property type="project" value="UniProtKB-KW"/>
</dbReference>
<dbReference type="AlphaFoldDB" id="A0A4Q2DWP1"/>
<sequence>MEIFMKGVSWNATRTEVVLSFVDHLHSPSFLGSGTTPINFHVFLFKDKRGFRPHSGSGVLTFATSELGSHFLSIYGPSGKSFISVKGMPIQFTPGRNQPGRPDVLEMVKRLPYVDPRIQEEESRRSKEIAGREVAIRTIQFGWDCRDGVFSAESEVSPSDCSLAFDEEQRQFRVQYSHTNSKYIIAIRFSQIDSLTAHHYLHSEPVILFILLDPPIYEMEPQSTTPDYNGTFESLFSRLFLDSAQKPLRSRLSALPIPPDHERVAPYASLALRLVCASNGEVEKFRSLSKLAGFPHVGSHEYPFVRRNLFSQDAVDEYNQWVRKLPWAVAFQVESIVRKRSVDLREMLELLPDIKQLTRRTDKDKAWVSSLLRDFGTKVHSLYISDSPEDRASDAVRRCFDNVVKSFESQPQRRNFKPTDGSLCEALHVTITPTTMMLDGPYPERSNRVIRKYDPVHQESFIRVTFAEEGRLQYRFDREINSQEFIKSRVGPILLHGLVIAERKFEFLAYSQSALKEHSVWYVFEFG</sequence>
<evidence type="ECO:0000313" key="3">
    <source>
        <dbReference type="EMBL" id="RXW24759.1"/>
    </source>
</evidence>
<dbReference type="GO" id="GO:0030422">
    <property type="term" value="P:siRNA processing"/>
    <property type="evidence" value="ECO:0007669"/>
    <property type="project" value="TreeGrafter"/>
</dbReference>
<comment type="catalytic activity">
    <reaction evidence="1">
        <text>RNA(n) + a ribonucleoside 5'-triphosphate = RNA(n+1) + diphosphate</text>
        <dbReference type="Rhea" id="RHEA:21248"/>
        <dbReference type="Rhea" id="RHEA-COMP:14527"/>
        <dbReference type="Rhea" id="RHEA-COMP:17342"/>
        <dbReference type="ChEBI" id="CHEBI:33019"/>
        <dbReference type="ChEBI" id="CHEBI:61557"/>
        <dbReference type="ChEBI" id="CHEBI:140395"/>
        <dbReference type="EC" id="2.7.7.48"/>
    </reaction>
</comment>
<keyword evidence="1" id="KW-0696">RNA-directed RNA polymerase</keyword>
<organism evidence="3 4">
    <name type="scientific">Candolleomyces aberdarensis</name>
    <dbReference type="NCBI Taxonomy" id="2316362"/>
    <lineage>
        <taxon>Eukaryota</taxon>
        <taxon>Fungi</taxon>
        <taxon>Dikarya</taxon>
        <taxon>Basidiomycota</taxon>
        <taxon>Agaricomycotina</taxon>
        <taxon>Agaricomycetes</taxon>
        <taxon>Agaricomycetidae</taxon>
        <taxon>Agaricales</taxon>
        <taxon>Agaricineae</taxon>
        <taxon>Psathyrellaceae</taxon>
        <taxon>Candolleomyces</taxon>
    </lineage>
</organism>
<proteinExistence type="inferred from homology"/>
<dbReference type="OrthoDB" id="3043047at2759"/>
<dbReference type="InterPro" id="IPR007855">
    <property type="entry name" value="RDRP"/>
</dbReference>
<dbReference type="GO" id="GO:0031380">
    <property type="term" value="C:nuclear RNA-directed RNA polymerase complex"/>
    <property type="evidence" value="ECO:0007669"/>
    <property type="project" value="TreeGrafter"/>
</dbReference>
<accession>A0A4Q2DWP1</accession>
<keyword evidence="4" id="KW-1185">Reference proteome</keyword>
<name>A0A4Q2DWP1_9AGAR</name>
<dbReference type="PANTHER" id="PTHR23079">
    <property type="entry name" value="RNA-DEPENDENT RNA POLYMERASE"/>
    <property type="match status" value="1"/>
</dbReference>
<keyword evidence="1" id="KW-0808">Transferase</keyword>
<comment type="caution">
    <text evidence="3">The sequence shown here is derived from an EMBL/GenBank/DDBJ whole genome shotgun (WGS) entry which is preliminary data.</text>
</comment>
<evidence type="ECO:0000259" key="2">
    <source>
        <dbReference type="Pfam" id="PF05183"/>
    </source>
</evidence>
<dbReference type="InterPro" id="IPR057596">
    <property type="entry name" value="RDRP_core"/>
</dbReference>
<evidence type="ECO:0000256" key="1">
    <source>
        <dbReference type="RuleBase" id="RU363098"/>
    </source>
</evidence>
<gene>
    <name evidence="3" type="ORF">EST38_g1051</name>
</gene>
<keyword evidence="1" id="KW-0694">RNA-binding</keyword>
<dbReference type="EC" id="2.7.7.48" evidence="1"/>
<protein>
    <recommendedName>
        <fullName evidence="1">RNA-dependent RNA polymerase</fullName>
        <ecNumber evidence="1">2.7.7.48</ecNumber>
    </recommendedName>
</protein>
<dbReference type="EMBL" id="SDEE01000014">
    <property type="protein sequence ID" value="RXW24759.1"/>
    <property type="molecule type" value="Genomic_DNA"/>
</dbReference>
<keyword evidence="1" id="KW-0548">Nucleotidyltransferase</keyword>
<comment type="similarity">
    <text evidence="1">Belongs to the RdRP family.</text>
</comment>
<evidence type="ECO:0000313" key="4">
    <source>
        <dbReference type="Proteomes" id="UP000290288"/>
    </source>
</evidence>
<dbReference type="STRING" id="2316362.A0A4Q2DWP1"/>